<dbReference type="Pfam" id="PF20920">
    <property type="entry name" value="DAXX_hist_bd"/>
    <property type="match status" value="1"/>
</dbReference>
<dbReference type="GO" id="GO:0016605">
    <property type="term" value="C:PML body"/>
    <property type="evidence" value="ECO:0007669"/>
    <property type="project" value="TreeGrafter"/>
</dbReference>
<evidence type="ECO:0000259" key="2">
    <source>
        <dbReference type="Pfam" id="PF20920"/>
    </source>
</evidence>
<feature type="region of interest" description="Disordered" evidence="1">
    <location>
        <begin position="338"/>
        <end position="366"/>
    </location>
</feature>
<feature type="compositionally biased region" description="Acidic residues" evidence="1">
    <location>
        <begin position="352"/>
        <end position="366"/>
    </location>
</feature>
<dbReference type="STRING" id="158441.A0A226EU90"/>
<dbReference type="PANTHER" id="PTHR12766">
    <property type="entry name" value="DEATH DOMAIN-ASSOCIATED PROTEIN 6 DAXX"/>
    <property type="match status" value="1"/>
</dbReference>
<dbReference type="PANTHER" id="PTHR12766:SF7">
    <property type="entry name" value="DEATH DOMAIN-ASSOCIATED PROTEIN 6"/>
    <property type="match status" value="1"/>
</dbReference>
<evidence type="ECO:0000313" key="3">
    <source>
        <dbReference type="EMBL" id="OXA60381.1"/>
    </source>
</evidence>
<evidence type="ECO:0000313" key="4">
    <source>
        <dbReference type="Proteomes" id="UP000198287"/>
    </source>
</evidence>
<keyword evidence="4" id="KW-1185">Reference proteome</keyword>
<feature type="domain" description="Daxx histone-binding" evidence="2">
    <location>
        <begin position="259"/>
        <end position="340"/>
    </location>
</feature>
<organism evidence="3 4">
    <name type="scientific">Folsomia candida</name>
    <name type="common">Springtail</name>
    <dbReference type="NCBI Taxonomy" id="158441"/>
    <lineage>
        <taxon>Eukaryota</taxon>
        <taxon>Metazoa</taxon>
        <taxon>Ecdysozoa</taxon>
        <taxon>Arthropoda</taxon>
        <taxon>Hexapoda</taxon>
        <taxon>Collembola</taxon>
        <taxon>Entomobryomorpha</taxon>
        <taxon>Isotomoidea</taxon>
        <taxon>Isotomidae</taxon>
        <taxon>Proisotominae</taxon>
        <taxon>Folsomia</taxon>
    </lineage>
</organism>
<gene>
    <name evidence="3" type="ORF">Fcan01_05384</name>
</gene>
<name>A0A226EU90_FOLCA</name>
<reference evidence="3 4" key="1">
    <citation type="submission" date="2015-12" db="EMBL/GenBank/DDBJ databases">
        <title>The genome of Folsomia candida.</title>
        <authorList>
            <person name="Faddeeva A."/>
            <person name="Derks M.F."/>
            <person name="Anvar Y."/>
            <person name="Smit S."/>
            <person name="Van Straalen N."/>
            <person name="Roelofs D."/>
        </authorList>
    </citation>
    <scope>NUCLEOTIDE SEQUENCE [LARGE SCALE GENOMIC DNA]</scope>
    <source>
        <strain evidence="3 4">VU population</strain>
        <tissue evidence="3">Whole body</tissue>
    </source>
</reference>
<dbReference type="Gene3D" id="1.20.58.2170">
    <property type="match status" value="1"/>
</dbReference>
<dbReference type="OrthoDB" id="7492809at2759"/>
<comment type="caution">
    <text evidence="3">The sequence shown here is derived from an EMBL/GenBank/DDBJ whole genome shotgun (WGS) entry which is preliminary data.</text>
</comment>
<dbReference type="Proteomes" id="UP000198287">
    <property type="component" value="Unassembled WGS sequence"/>
</dbReference>
<dbReference type="EMBL" id="LNIX01000002">
    <property type="protein sequence ID" value="OXA60381.1"/>
    <property type="molecule type" value="Genomic_DNA"/>
</dbReference>
<dbReference type="GO" id="GO:0003714">
    <property type="term" value="F:transcription corepressor activity"/>
    <property type="evidence" value="ECO:0007669"/>
    <property type="project" value="TreeGrafter"/>
</dbReference>
<feature type="compositionally biased region" description="Basic and acidic residues" evidence="1">
    <location>
        <begin position="338"/>
        <end position="351"/>
    </location>
</feature>
<dbReference type="GO" id="GO:0003713">
    <property type="term" value="F:transcription coactivator activity"/>
    <property type="evidence" value="ECO:0007669"/>
    <property type="project" value="TreeGrafter"/>
</dbReference>
<dbReference type="InterPro" id="IPR046378">
    <property type="entry name" value="DAXX_histone-bd"/>
</dbReference>
<dbReference type="GO" id="GO:0042393">
    <property type="term" value="F:histone binding"/>
    <property type="evidence" value="ECO:0007669"/>
    <property type="project" value="InterPro"/>
</dbReference>
<dbReference type="InterPro" id="IPR046426">
    <property type="entry name" value="DAXX_histone-bd_sf"/>
</dbReference>
<dbReference type="GO" id="GO:0050681">
    <property type="term" value="F:nuclear androgen receptor binding"/>
    <property type="evidence" value="ECO:0007669"/>
    <property type="project" value="TreeGrafter"/>
</dbReference>
<accession>A0A226EU90</accession>
<sequence>MRMADVPVITLSSEDEDEELVENILVEHTEMGPPPSPSPDPFALPPMAGMVWNYEPQEMSEDNILDQSYTVESNMDEVIDLTLHSEDSEVEIIPTPLKDLRGKGTKSSKLPPTPSATRTLAENTVISSSGMTLKRGSQKYENAKKEKILLLEQSLNKAMEEISKLGEKEVDWDDDEGVNSSFMQQDKLMKSYMKQYNLLCEVTNSSTNTDRPVQMGIRLKNIKNFPNLDKTVLTVQNYVNQKPFNKPADFLDILEVVRNCNNNFKLELKEKRVQELARNLHQKVVQRIQRCRKLDSRLLIPDVMKEDDPAFKSPELEAKLLENARKSNQSIRNIAERFMERELQDRSKQSEDSDSELDDNDEENND</sequence>
<dbReference type="AlphaFoldDB" id="A0A226EU90"/>
<proteinExistence type="predicted"/>
<protein>
    <submittedName>
        <fullName evidence="3">Death domain-associated protein 6</fullName>
    </submittedName>
</protein>
<evidence type="ECO:0000256" key="1">
    <source>
        <dbReference type="SAM" id="MobiDB-lite"/>
    </source>
</evidence>